<dbReference type="PANTHER" id="PTHR38102:SF1">
    <property type="entry name" value="PERIPLASMIC CHAPERONE SPY"/>
    <property type="match status" value="1"/>
</dbReference>
<dbReference type="OrthoDB" id="5648654at2"/>
<reference evidence="7 9" key="2">
    <citation type="submission" date="2018-12" db="EMBL/GenBank/DDBJ databases">
        <authorList>
            <consortium name="Pathogen Informatics"/>
        </authorList>
    </citation>
    <scope>NUCLEOTIDE SEQUENCE [LARGE SCALE GENOMIC DNA]</scope>
    <source>
        <strain evidence="7 9">NCTC11976</strain>
    </source>
</reference>
<keyword evidence="4" id="KW-0574">Periplasm</keyword>
<keyword evidence="3 5" id="KW-0732">Signal</keyword>
<dbReference type="Proteomes" id="UP000277577">
    <property type="component" value="Chromosome"/>
</dbReference>
<evidence type="ECO:0000313" key="9">
    <source>
        <dbReference type="Proteomes" id="UP000277577"/>
    </source>
</evidence>
<dbReference type="EMBL" id="LNXW01000013">
    <property type="protein sequence ID" value="KTC79651.1"/>
    <property type="molecule type" value="Genomic_DNA"/>
</dbReference>
<dbReference type="AlphaFoldDB" id="A0A0W0S827"/>
<dbReference type="PATRIC" id="fig|28084.5.peg.1814"/>
<dbReference type="RefSeq" id="WP_028380475.1">
    <property type="nucleotide sequence ID" value="NZ_CAAAIT010000001.1"/>
</dbReference>
<dbReference type="Gene3D" id="1.20.120.1490">
    <property type="match status" value="1"/>
</dbReference>
<reference evidence="6 8" key="1">
    <citation type="submission" date="2015-11" db="EMBL/GenBank/DDBJ databases">
        <title>Genomic analysis of 38 Legionella species identifies large and diverse effector repertoires.</title>
        <authorList>
            <person name="Burstein D."/>
            <person name="Amaro F."/>
            <person name="Zusman T."/>
            <person name="Lifshitz Z."/>
            <person name="Cohen O."/>
            <person name="Gilbert J.A."/>
            <person name="Pupko T."/>
            <person name="Shuman H.A."/>
            <person name="Segal G."/>
        </authorList>
    </citation>
    <scope>NUCLEOTIDE SEQUENCE [LARGE SCALE GENOMIC DNA]</scope>
    <source>
        <strain evidence="6 8">ORW</strain>
    </source>
</reference>
<dbReference type="InterPro" id="IPR012899">
    <property type="entry name" value="LTXXQ"/>
</dbReference>
<evidence type="ECO:0000256" key="3">
    <source>
        <dbReference type="ARBA" id="ARBA00022729"/>
    </source>
</evidence>
<dbReference type="GO" id="GO:0051082">
    <property type="term" value="F:unfolded protein binding"/>
    <property type="evidence" value="ECO:0007669"/>
    <property type="project" value="TreeGrafter"/>
</dbReference>
<organism evidence="6 8">
    <name type="scientific">Legionella cherrii</name>
    <dbReference type="NCBI Taxonomy" id="28084"/>
    <lineage>
        <taxon>Bacteria</taxon>
        <taxon>Pseudomonadati</taxon>
        <taxon>Pseudomonadota</taxon>
        <taxon>Gammaproteobacteria</taxon>
        <taxon>Legionellales</taxon>
        <taxon>Legionellaceae</taxon>
        <taxon>Legionella</taxon>
    </lineage>
</organism>
<accession>A0A0W0S827</accession>
<evidence type="ECO:0000313" key="6">
    <source>
        <dbReference type="EMBL" id="KTC79651.1"/>
    </source>
</evidence>
<comment type="subcellular location">
    <subcellularLocation>
        <location evidence="1">Periplasm</location>
    </subcellularLocation>
</comment>
<dbReference type="CDD" id="cd09916">
    <property type="entry name" value="CpxP_like"/>
    <property type="match status" value="1"/>
</dbReference>
<protein>
    <submittedName>
        <fullName evidence="6">Envelope stress induced periplasmic protein</fullName>
    </submittedName>
</protein>
<name>A0A0W0S827_9GAMM</name>
<evidence type="ECO:0000256" key="2">
    <source>
        <dbReference type="ARBA" id="ARBA00008441"/>
    </source>
</evidence>
<dbReference type="Pfam" id="PF07813">
    <property type="entry name" value="LTXXQ"/>
    <property type="match status" value="1"/>
</dbReference>
<keyword evidence="9" id="KW-1185">Reference proteome</keyword>
<gene>
    <name evidence="6" type="primary">spy</name>
    <name evidence="6" type="ORF">Lche_1671</name>
    <name evidence="7" type="ORF">NCTC11976_02347</name>
</gene>
<evidence type="ECO:0000256" key="4">
    <source>
        <dbReference type="ARBA" id="ARBA00022764"/>
    </source>
</evidence>
<dbReference type="InterPro" id="IPR052211">
    <property type="entry name" value="Cpx_auxiliary_protein"/>
</dbReference>
<dbReference type="EMBL" id="LR134173">
    <property type="protein sequence ID" value="VEB37695.1"/>
    <property type="molecule type" value="Genomic_DNA"/>
</dbReference>
<feature type="chain" id="PRO_5030019472" evidence="5">
    <location>
        <begin position="24"/>
        <end position="143"/>
    </location>
</feature>
<proteinExistence type="inferred from homology"/>
<sequence>MSKKILWLSTVLFVLTFGQPSFACIGGSKHCNSHHRFDRLAQELNLTADQKAKIKAYKEKARAAFKENYGQLRLLRSQINSMIQSNKIDEAKLDSLIEKISKIRGSMLKNRIMMQHQMFSLLNEKQKAKFLELKKKWYLKRDA</sequence>
<dbReference type="Proteomes" id="UP000054921">
    <property type="component" value="Unassembled WGS sequence"/>
</dbReference>
<feature type="signal peptide" evidence="5">
    <location>
        <begin position="1"/>
        <end position="23"/>
    </location>
</feature>
<comment type="similarity">
    <text evidence="2">Belongs to the CpxP/Spy family.</text>
</comment>
<evidence type="ECO:0000313" key="8">
    <source>
        <dbReference type="Proteomes" id="UP000054921"/>
    </source>
</evidence>
<dbReference type="GO" id="GO:0030288">
    <property type="term" value="C:outer membrane-bounded periplasmic space"/>
    <property type="evidence" value="ECO:0007669"/>
    <property type="project" value="TreeGrafter"/>
</dbReference>
<dbReference type="PANTHER" id="PTHR38102">
    <property type="entry name" value="PERIPLASMIC CHAPERONE SPY"/>
    <property type="match status" value="1"/>
</dbReference>
<evidence type="ECO:0000313" key="7">
    <source>
        <dbReference type="EMBL" id="VEB37695.1"/>
    </source>
</evidence>
<evidence type="ECO:0000256" key="1">
    <source>
        <dbReference type="ARBA" id="ARBA00004418"/>
    </source>
</evidence>
<evidence type="ECO:0000256" key="5">
    <source>
        <dbReference type="SAM" id="SignalP"/>
    </source>
</evidence>